<dbReference type="PANTHER" id="PTHR10534:SF2">
    <property type="entry name" value="PYRIDOXAL KINASE"/>
    <property type="match status" value="1"/>
</dbReference>
<proteinExistence type="inferred from homology"/>
<protein>
    <recommendedName>
        <fullName evidence="2">pyridoxal kinase</fullName>
        <ecNumber evidence="2">2.7.1.35</ecNumber>
    </recommendedName>
</protein>
<organism evidence="9">
    <name type="scientific">Spumella elongata</name>
    <dbReference type="NCBI Taxonomy" id="89044"/>
    <lineage>
        <taxon>Eukaryota</taxon>
        <taxon>Sar</taxon>
        <taxon>Stramenopiles</taxon>
        <taxon>Ochrophyta</taxon>
        <taxon>Chrysophyceae</taxon>
        <taxon>Chromulinales</taxon>
        <taxon>Chromulinaceae</taxon>
        <taxon>Spumella</taxon>
    </lineage>
</organism>
<dbReference type="InterPro" id="IPR013749">
    <property type="entry name" value="PM/HMP-P_kinase-1"/>
</dbReference>
<dbReference type="InterPro" id="IPR004625">
    <property type="entry name" value="PyrdxlKinase"/>
</dbReference>
<dbReference type="SUPFAM" id="SSF53613">
    <property type="entry name" value="Ribokinase-like"/>
    <property type="match status" value="1"/>
</dbReference>
<evidence type="ECO:0000256" key="7">
    <source>
        <dbReference type="SAM" id="MobiDB-lite"/>
    </source>
</evidence>
<dbReference type="Gene3D" id="3.40.1190.20">
    <property type="match status" value="1"/>
</dbReference>
<dbReference type="EMBL" id="HBIC01036706">
    <property type="protein sequence ID" value="CAE0289891.1"/>
    <property type="molecule type" value="Transcribed_RNA"/>
</dbReference>
<feature type="domain" description="Pyridoxamine kinase/Phosphomethylpyrimidine kinase" evidence="8">
    <location>
        <begin position="85"/>
        <end position="191"/>
    </location>
</feature>
<dbReference type="GO" id="GO:0008478">
    <property type="term" value="F:pyridoxal kinase activity"/>
    <property type="evidence" value="ECO:0007669"/>
    <property type="project" value="UniProtKB-EC"/>
</dbReference>
<dbReference type="InterPro" id="IPR029056">
    <property type="entry name" value="Ribokinase-like"/>
</dbReference>
<evidence type="ECO:0000313" key="9">
    <source>
        <dbReference type="EMBL" id="CAE0289891.1"/>
    </source>
</evidence>
<dbReference type="GO" id="GO:0009443">
    <property type="term" value="P:pyridoxal 5'-phosphate salvage"/>
    <property type="evidence" value="ECO:0007669"/>
    <property type="project" value="InterPro"/>
</dbReference>
<dbReference type="EC" id="2.7.1.35" evidence="2"/>
<dbReference type="PANTHER" id="PTHR10534">
    <property type="entry name" value="PYRIDOXAL KINASE"/>
    <property type="match status" value="1"/>
</dbReference>
<dbReference type="AlphaFoldDB" id="A0A7S3HBT0"/>
<feature type="compositionally biased region" description="Basic and acidic residues" evidence="7">
    <location>
        <begin position="338"/>
        <end position="350"/>
    </location>
</feature>
<reference evidence="9" key="1">
    <citation type="submission" date="2021-01" db="EMBL/GenBank/DDBJ databases">
        <authorList>
            <person name="Corre E."/>
            <person name="Pelletier E."/>
            <person name="Niang G."/>
            <person name="Scheremetjew M."/>
            <person name="Finn R."/>
            <person name="Kale V."/>
            <person name="Holt S."/>
            <person name="Cochrane G."/>
            <person name="Meng A."/>
            <person name="Brown T."/>
            <person name="Cohen L."/>
        </authorList>
    </citation>
    <scope>NUCLEOTIDE SEQUENCE</scope>
    <source>
        <strain evidence="9">CCAP 955/1</strain>
    </source>
</reference>
<accession>A0A7S3HBT0</accession>
<comment type="similarity">
    <text evidence="1">Belongs to the pyridoxine kinase family.</text>
</comment>
<dbReference type="Pfam" id="PF08543">
    <property type="entry name" value="Phos_pyr_kin"/>
    <property type="match status" value="1"/>
</dbReference>
<gene>
    <name evidence="9" type="ORF">SELO1098_LOCUS18736</name>
</gene>
<dbReference type="CDD" id="cd01173">
    <property type="entry name" value="pyridoxal_pyridoxamine_kinase"/>
    <property type="match status" value="1"/>
</dbReference>
<evidence type="ECO:0000256" key="5">
    <source>
        <dbReference type="ARBA" id="ARBA00022777"/>
    </source>
</evidence>
<feature type="compositionally biased region" description="Low complexity" evidence="7">
    <location>
        <begin position="311"/>
        <end position="335"/>
    </location>
</feature>
<sequence length="390" mass="42332">MSDEDICRVLSIQSHVVSGYVGNKAAVFPLQVLGFDVDFINSVHFSTHTGYPHRPRGSVLTGDDLSALSEGLSLNHLLDYDYLLTGYIGSESFLYSILKVLDDIKAVNPNVKYVCDPVLGDNNQYYVPVALVETFKTQLIPRAHMITPNQFEAELLTGIKIQTEEDAVKALIQLHQLGPEIVVLTSAELISETDPTAPPSLHCYVLYPCASQEENISNEKVMNVTRIEVSKLAGSFTGTGDATAALMLAWVHILTQQSAHINSNNTSSKVDGGINSPVSVALLNSLATVKAMLVRSSNIVKKHLENTALSNTDVNNTTTSTMGTTDSSDGSNSSGLDNRTKESPEAAAERVKCKYTRAKELQVVRSKKDIEIPPIAALQSLSIKTWQVRG</sequence>
<evidence type="ECO:0000256" key="3">
    <source>
        <dbReference type="ARBA" id="ARBA00022679"/>
    </source>
</evidence>
<dbReference type="NCBIfam" id="TIGR00687">
    <property type="entry name" value="pyridox_kin"/>
    <property type="match status" value="1"/>
</dbReference>
<feature type="region of interest" description="Disordered" evidence="7">
    <location>
        <begin position="311"/>
        <end position="350"/>
    </location>
</feature>
<evidence type="ECO:0000256" key="2">
    <source>
        <dbReference type="ARBA" id="ARBA00012104"/>
    </source>
</evidence>
<evidence type="ECO:0000256" key="6">
    <source>
        <dbReference type="ARBA" id="ARBA00022840"/>
    </source>
</evidence>
<keyword evidence="5" id="KW-0418">Kinase</keyword>
<dbReference type="GO" id="GO:0005524">
    <property type="term" value="F:ATP binding"/>
    <property type="evidence" value="ECO:0007669"/>
    <property type="project" value="UniProtKB-KW"/>
</dbReference>
<keyword evidence="3" id="KW-0808">Transferase</keyword>
<evidence type="ECO:0000256" key="1">
    <source>
        <dbReference type="ARBA" id="ARBA00008805"/>
    </source>
</evidence>
<keyword evidence="4" id="KW-0547">Nucleotide-binding</keyword>
<evidence type="ECO:0000259" key="8">
    <source>
        <dbReference type="Pfam" id="PF08543"/>
    </source>
</evidence>
<keyword evidence="6" id="KW-0067">ATP-binding</keyword>
<evidence type="ECO:0000256" key="4">
    <source>
        <dbReference type="ARBA" id="ARBA00022741"/>
    </source>
</evidence>
<name>A0A7S3HBT0_9STRA</name>
<dbReference type="GO" id="GO:0005829">
    <property type="term" value="C:cytosol"/>
    <property type="evidence" value="ECO:0007669"/>
    <property type="project" value="TreeGrafter"/>
</dbReference>